<protein>
    <submittedName>
        <fullName evidence="3">LRR/cysteine-containing protein</fullName>
    </submittedName>
</protein>
<dbReference type="VEuPathDB" id="CryptoDB:ChTU502y2012_407g1815"/>
<dbReference type="InterPro" id="IPR057207">
    <property type="entry name" value="FBXL15_LRR"/>
</dbReference>
<dbReference type="VEuPathDB" id="CryptoDB:Chro.70414"/>
<dbReference type="GO" id="GO:0019005">
    <property type="term" value="C:SCF ubiquitin ligase complex"/>
    <property type="evidence" value="ECO:0007669"/>
    <property type="project" value="TreeGrafter"/>
</dbReference>
<reference evidence="3 4" key="3">
    <citation type="submission" date="2017-10" db="EMBL/GenBank/DDBJ databases">
        <title>Consistent, comparative and evidence-based genome annotation and re-annotation for the closely-related species, Cryptosporidium parvum, C. hominis and C. tyzzeri.</title>
        <authorList>
            <person name="Baptista R.P."/>
            <person name="Li Y."/>
            <person name="Sateriale A."/>
            <person name="Striepen B."/>
            <person name="Kissinger J.C."/>
        </authorList>
    </citation>
    <scope>NUCLEOTIDE SEQUENCE [LARGE SCALE GENOMIC DNA]</scope>
    <source>
        <strain evidence="3">30976</strain>
    </source>
</reference>
<evidence type="ECO:0000313" key="3">
    <source>
        <dbReference type="EMBL" id="PPS93896.1"/>
    </source>
</evidence>
<dbReference type="Proteomes" id="UP001429100">
    <property type="component" value="Unassembled WGS sequence"/>
</dbReference>
<keyword evidence="4" id="KW-1185">Reference proteome</keyword>
<dbReference type="GO" id="GO:0031146">
    <property type="term" value="P:SCF-dependent proteasomal ubiquitin-dependent protein catabolic process"/>
    <property type="evidence" value="ECO:0007669"/>
    <property type="project" value="TreeGrafter"/>
</dbReference>
<dbReference type="OrthoDB" id="550575at2759"/>
<dbReference type="Proteomes" id="UP000199752">
    <property type="component" value="Chromosome 7"/>
</dbReference>
<name>A0A0S4TIZ0_CRYHO</name>
<organism evidence="2">
    <name type="scientific">Cryptosporidium hominis</name>
    <dbReference type="NCBI Taxonomy" id="237895"/>
    <lineage>
        <taxon>Eukaryota</taxon>
        <taxon>Sar</taxon>
        <taxon>Alveolata</taxon>
        <taxon>Apicomplexa</taxon>
        <taxon>Conoidasida</taxon>
        <taxon>Coccidia</taxon>
        <taxon>Eucoccidiorida</taxon>
        <taxon>Eimeriorina</taxon>
        <taxon>Cryptosporidiidae</taxon>
        <taxon>Cryptosporidium</taxon>
    </lineage>
</organism>
<accession>A0A0S4TIZ0</accession>
<dbReference type="PANTHER" id="PTHR13318">
    <property type="entry name" value="PARTNER OF PAIRED, ISOFORM B-RELATED"/>
    <property type="match status" value="1"/>
</dbReference>
<evidence type="ECO:0000313" key="2">
    <source>
        <dbReference type="EMBL" id="CUV07358.1"/>
    </source>
</evidence>
<dbReference type="SUPFAM" id="SSF52047">
    <property type="entry name" value="RNI-like"/>
    <property type="match status" value="2"/>
</dbReference>
<dbReference type="EMBL" id="JTAI01000005">
    <property type="protein sequence ID" value="PPS93896.1"/>
    <property type="molecule type" value="Genomic_DNA"/>
</dbReference>
<dbReference type="VEuPathDB" id="CryptoDB:GY17_00003090"/>
<reference evidence="2" key="2">
    <citation type="submission" date="2015-08" db="EMBL/GenBank/DDBJ databases">
        <authorList>
            <person name="Babu N.S."/>
            <person name="Beckwith C.J."/>
            <person name="Beseler K.G."/>
            <person name="Brison A."/>
            <person name="Carone J.V."/>
            <person name="Caskin T.P."/>
            <person name="Diamond M."/>
            <person name="Durham M.E."/>
            <person name="Foxe J.M."/>
            <person name="Go M."/>
            <person name="Henderson B.A."/>
            <person name="Jones I.B."/>
            <person name="McGettigan J.A."/>
            <person name="Micheletti S.J."/>
            <person name="Nasrallah M.E."/>
            <person name="Ortiz D."/>
            <person name="Piller C.R."/>
            <person name="Privatt S.R."/>
            <person name="Schneider S.L."/>
            <person name="Sharp S."/>
            <person name="Smith T.C."/>
            <person name="Stanton J.D."/>
            <person name="Ullery H.E."/>
            <person name="Wilson R.J."/>
            <person name="Serrano M.G."/>
            <person name="Buck G."/>
            <person name="Lee V."/>
            <person name="Wang Y."/>
            <person name="Carvalho R."/>
            <person name="Voegtly L."/>
            <person name="Shi R."/>
            <person name="Duckworth R."/>
            <person name="Johnson A."/>
            <person name="Loviza R."/>
            <person name="Walstead R."/>
            <person name="Shah Z."/>
            <person name="Kiflezghi M."/>
            <person name="Wade K."/>
            <person name="Ball S.L."/>
            <person name="Bradley K.W."/>
            <person name="Asai D.J."/>
            <person name="Bowman C.A."/>
            <person name="Russell D.A."/>
            <person name="Pope W.H."/>
            <person name="Jacobs-Sera D."/>
            <person name="Hendrix R.W."/>
            <person name="Hatfull G.F."/>
        </authorList>
    </citation>
    <scope>NUCLEOTIDE SEQUENCE [LARGE SCALE GENOMIC DNA]</scope>
</reference>
<feature type="domain" description="F-box/LRR-repeat protein 15-like leucin rich repeat" evidence="1">
    <location>
        <begin position="175"/>
        <end position="344"/>
    </location>
</feature>
<dbReference type="EMBL" id="LN877953">
    <property type="protein sequence ID" value="CUV07358.1"/>
    <property type="molecule type" value="Genomic_DNA"/>
</dbReference>
<dbReference type="Pfam" id="PF25372">
    <property type="entry name" value="DUF7885"/>
    <property type="match status" value="1"/>
</dbReference>
<dbReference type="Gene3D" id="3.80.10.10">
    <property type="entry name" value="Ribonuclease Inhibitor"/>
    <property type="match status" value="3"/>
</dbReference>
<dbReference type="InterPro" id="IPR006553">
    <property type="entry name" value="Leu-rich_rpt_Cys-con_subtyp"/>
</dbReference>
<dbReference type="VEuPathDB" id="CryptoDB:CHUDEA7_3710"/>
<evidence type="ECO:0000259" key="1">
    <source>
        <dbReference type="Pfam" id="PF25372"/>
    </source>
</evidence>
<reference evidence="3 4" key="1">
    <citation type="submission" date="2014-11" db="EMBL/GenBank/DDBJ databases">
        <title>Comparative genomic analysis of Cryptosporidium hominis reveals occurrence of genetic recombination in virulent subtypes.</title>
        <authorList>
            <person name="Guo Y."/>
            <person name="Tang K."/>
            <person name="Frace M."/>
            <person name="Li N."/>
            <person name="Roellig D.M."/>
            <person name="Sammons S."/>
            <person name="Knipe K."/>
            <person name="Rowe L."/>
            <person name="Feng Y."/>
            <person name="Xiao L."/>
        </authorList>
    </citation>
    <scope>NUCLEOTIDE SEQUENCE [LARGE SCALE GENOMIC DNA]</scope>
    <source>
        <strain evidence="3">30976</strain>
    </source>
</reference>
<sequence length="668" mass="76191">MTQQIEHYGIISGNILPDIDIQNLPFKKGKLVTSDIRECSDDYICKLYLLLKNVGIKITESFLYGISGPNRKTLKVPFCNGVKASSFNYFFFNSPNLEIVDLSNCYQVNNRVIKCIISNCKKLRELNICGCKLVTDSAFNTEFFSPTGLCMTNLKVLNIQGCSQIIDLQSIIKRTRDLESLNISFCRNITISTFEDVIQCCINLKELDISSCDGINDYNYEFNYSASTNIEKISLSRSKLSSSTLKKIISSMDNLKYLNLNYNVNVNDEVFDKISSKLMKLNTLCLRSCANISDKSFFYLGEGLKELEHLDISWCPMLTSKTLKYLALRYSRNNVKKLKTLKLSQNTNLGNFFESDDYFTDMINDYRKKIPRLYLDNQCESSNDEIDHTQTLNSTKYEQNNISESQKNIFQDKILEECIVKLIQHANVKTKLVGGGLTPLSMCLLIKYNCETLVDLELEGLKNVTTSDVLEHIGVLCRNLKNLSISIFENDDLCIESFNKICRKCTNLSSLSLDVSNVESRYHHSSIVDCISNGDSLLKLNELSIAINPKLGISDENLDLLSSCKFQLSKLRIKNFQGFSNDYFKKNNSKFIQLFSSVIEISLSGNDYANDDDVILLLKLVKVPSSVELINFNNISMDLPKYIWENFQSIKKLNVFNNKTKVLLERFN</sequence>
<gene>
    <name evidence="2" type="ORF">CHUDEA7_3710</name>
    <name evidence="3" type="ORF">GY17_00003090</name>
</gene>
<proteinExistence type="predicted"/>
<dbReference type="InterPro" id="IPR032675">
    <property type="entry name" value="LRR_dom_sf"/>
</dbReference>
<evidence type="ECO:0000313" key="4">
    <source>
        <dbReference type="Proteomes" id="UP001429100"/>
    </source>
</evidence>
<dbReference type="AlphaFoldDB" id="A0A0S4TIZ0"/>
<dbReference type="SMART" id="SM00367">
    <property type="entry name" value="LRR_CC"/>
    <property type="match status" value="8"/>
</dbReference>